<organism evidence="13 14">
    <name type="scientific">Saxophila tyrrhenica</name>
    <dbReference type="NCBI Taxonomy" id="1690608"/>
    <lineage>
        <taxon>Eukaryota</taxon>
        <taxon>Fungi</taxon>
        <taxon>Dikarya</taxon>
        <taxon>Ascomycota</taxon>
        <taxon>Pezizomycotina</taxon>
        <taxon>Dothideomycetes</taxon>
        <taxon>Dothideomycetidae</taxon>
        <taxon>Mycosphaerellales</taxon>
        <taxon>Extremaceae</taxon>
        <taxon>Saxophila</taxon>
    </lineage>
</organism>
<dbReference type="GO" id="GO:0016052">
    <property type="term" value="P:carbohydrate catabolic process"/>
    <property type="evidence" value="ECO:0007669"/>
    <property type="project" value="TreeGrafter"/>
</dbReference>
<dbReference type="PANTHER" id="PTHR48250:SF3">
    <property type="entry name" value="CUTINASE 1-RELATED"/>
    <property type="match status" value="1"/>
</dbReference>
<comment type="function">
    <text evidence="12">Catalyzes the hydrolysis of complex carboxylic polyesters found in the cell wall of plants. Degrades cutin, a macromolecule that forms the structure of the plant cuticle.</text>
</comment>
<dbReference type="GO" id="GO:0005576">
    <property type="term" value="C:extracellular region"/>
    <property type="evidence" value="ECO:0007669"/>
    <property type="project" value="UniProtKB-SubCell"/>
</dbReference>
<feature type="disulfide bond" evidence="11">
    <location>
        <begin position="147"/>
        <end position="154"/>
    </location>
</feature>
<accession>A0AAV9P808</accession>
<keyword evidence="6 12" id="KW-0732">Signal</keyword>
<dbReference type="EC" id="3.1.1.74" evidence="3 12"/>
<evidence type="ECO:0000256" key="6">
    <source>
        <dbReference type="ARBA" id="ARBA00022729"/>
    </source>
</evidence>
<evidence type="ECO:0000256" key="4">
    <source>
        <dbReference type="ARBA" id="ARBA00022487"/>
    </source>
</evidence>
<evidence type="ECO:0000256" key="1">
    <source>
        <dbReference type="ARBA" id="ARBA00004613"/>
    </source>
</evidence>
<dbReference type="RefSeq" id="XP_064658339.1">
    <property type="nucleotide sequence ID" value="XM_064803424.1"/>
</dbReference>
<dbReference type="PRINTS" id="PR00129">
    <property type="entry name" value="CUTINASE"/>
</dbReference>
<feature type="active site" description="Proton donor/acceptor" evidence="10">
    <location>
        <position position="164"/>
    </location>
</feature>
<keyword evidence="4 12" id="KW-0719">Serine esterase</keyword>
<evidence type="ECO:0000256" key="7">
    <source>
        <dbReference type="ARBA" id="ARBA00022801"/>
    </source>
</evidence>
<comment type="caution">
    <text evidence="13">The sequence shown here is derived from an EMBL/GenBank/DDBJ whole genome shotgun (WGS) entry which is preliminary data.</text>
</comment>
<dbReference type="Proteomes" id="UP001337655">
    <property type="component" value="Unassembled WGS sequence"/>
</dbReference>
<evidence type="ECO:0000256" key="10">
    <source>
        <dbReference type="PIRSR" id="PIRSR611150-1"/>
    </source>
</evidence>
<dbReference type="InterPro" id="IPR000675">
    <property type="entry name" value="Cutinase/axe"/>
</dbReference>
<evidence type="ECO:0000256" key="9">
    <source>
        <dbReference type="ARBA" id="ARBA00034045"/>
    </source>
</evidence>
<keyword evidence="8 11" id="KW-1015">Disulfide bond</keyword>
<dbReference type="InterPro" id="IPR043580">
    <property type="entry name" value="CUTINASE_1"/>
</dbReference>
<comment type="subcellular location">
    <subcellularLocation>
        <location evidence="1 12">Secreted</location>
    </subcellularLocation>
</comment>
<keyword evidence="7 12" id="KW-0378">Hydrolase</keyword>
<dbReference type="PROSITE" id="PS00155">
    <property type="entry name" value="CUTINASE_1"/>
    <property type="match status" value="1"/>
</dbReference>
<proteinExistence type="inferred from homology"/>
<dbReference type="AlphaFoldDB" id="A0AAV9P808"/>
<evidence type="ECO:0000256" key="5">
    <source>
        <dbReference type="ARBA" id="ARBA00022525"/>
    </source>
</evidence>
<comment type="similarity">
    <text evidence="2 12">Belongs to the cutinase family.</text>
</comment>
<evidence type="ECO:0000256" key="8">
    <source>
        <dbReference type="ARBA" id="ARBA00023157"/>
    </source>
</evidence>
<evidence type="ECO:0000313" key="14">
    <source>
        <dbReference type="Proteomes" id="UP001337655"/>
    </source>
</evidence>
<protein>
    <recommendedName>
        <fullName evidence="3 12">Cutinase</fullName>
        <ecNumber evidence="3 12">3.1.1.74</ecNumber>
    </recommendedName>
</protein>
<feature type="signal peptide" evidence="12">
    <location>
        <begin position="1"/>
        <end position="16"/>
    </location>
</feature>
<name>A0AAV9P808_9PEZI</name>
<keyword evidence="5 12" id="KW-0964">Secreted</keyword>
<keyword evidence="14" id="KW-1185">Reference proteome</keyword>
<dbReference type="SUPFAM" id="SSF53474">
    <property type="entry name" value="alpha/beta-Hydrolases"/>
    <property type="match status" value="1"/>
</dbReference>
<dbReference type="InterPro" id="IPR011150">
    <property type="entry name" value="Cutinase_monf"/>
</dbReference>
<evidence type="ECO:0000256" key="12">
    <source>
        <dbReference type="RuleBase" id="RU361263"/>
    </source>
</evidence>
<dbReference type="Pfam" id="PF01083">
    <property type="entry name" value="Cutinase"/>
    <property type="match status" value="1"/>
</dbReference>
<dbReference type="InterPro" id="IPR029058">
    <property type="entry name" value="AB_hydrolase_fold"/>
</dbReference>
<dbReference type="GeneID" id="89927522"/>
<feature type="active site" description="Nucleophile" evidence="10">
    <location>
        <position position="96"/>
    </location>
</feature>
<dbReference type="PANTHER" id="PTHR48250">
    <property type="entry name" value="CUTINASE 2-RELATED"/>
    <property type="match status" value="1"/>
</dbReference>
<gene>
    <name evidence="13" type="ORF">LTR77_006182</name>
</gene>
<reference evidence="13 14" key="1">
    <citation type="submission" date="2023-08" db="EMBL/GenBank/DDBJ databases">
        <title>Black Yeasts Isolated from many extreme environments.</title>
        <authorList>
            <person name="Coleine C."/>
            <person name="Stajich J.E."/>
            <person name="Selbmann L."/>
        </authorList>
    </citation>
    <scope>NUCLEOTIDE SEQUENCE [LARGE SCALE GENOMIC DNA]</scope>
    <source>
        <strain evidence="13 14">CCFEE 5935</strain>
    </source>
</reference>
<dbReference type="GO" id="GO:0050525">
    <property type="term" value="F:cutinase activity"/>
    <property type="evidence" value="ECO:0007669"/>
    <property type="project" value="UniProtKB-UniRule"/>
</dbReference>
<evidence type="ECO:0000313" key="13">
    <source>
        <dbReference type="EMBL" id="KAK5168873.1"/>
    </source>
</evidence>
<feature type="active site" evidence="10">
    <location>
        <position position="151"/>
    </location>
</feature>
<evidence type="ECO:0000256" key="3">
    <source>
        <dbReference type="ARBA" id="ARBA00013095"/>
    </source>
</evidence>
<dbReference type="EMBL" id="JAVRRT010000009">
    <property type="protein sequence ID" value="KAK5168873.1"/>
    <property type="molecule type" value="Genomic_DNA"/>
</dbReference>
<evidence type="ECO:0000256" key="2">
    <source>
        <dbReference type="ARBA" id="ARBA00007534"/>
    </source>
</evidence>
<dbReference type="SMART" id="SM01110">
    <property type="entry name" value="Cutinase"/>
    <property type="match status" value="1"/>
</dbReference>
<feature type="chain" id="PRO_5043113022" description="Cutinase" evidence="12">
    <location>
        <begin position="17"/>
        <end position="185"/>
    </location>
</feature>
<evidence type="ECO:0000256" key="11">
    <source>
        <dbReference type="PIRSR" id="PIRSR611150-2"/>
    </source>
</evidence>
<dbReference type="Gene3D" id="3.40.50.1820">
    <property type="entry name" value="alpha/beta hydrolase"/>
    <property type="match status" value="1"/>
</dbReference>
<comment type="catalytic activity">
    <reaction evidence="9 12">
        <text>cutin + H2O = cutin monomers.</text>
        <dbReference type="EC" id="3.1.1.74"/>
    </reaction>
</comment>
<sequence>MKLSSIALSFAAAAVASPIGAVEKRQLSGITENELSVGSCRDVVFIFARGSTEPATIGANLLPQGTTTAAIREAQRLFQLANSKCPNSVVTAGGYSQGAAVMTGAVSGLSASVKAQVAGVVLYGNTRQFETGGRIPNYPQEDTLIFCNRSDGVCSAGLTVTPGHLTYNVDVPEAADFLVARVAAA</sequence>
<feature type="disulfide bond" evidence="11">
    <location>
        <begin position="40"/>
        <end position="85"/>
    </location>
</feature>